<keyword evidence="1" id="KW-0560">Oxidoreductase</keyword>
<dbReference type="SUPFAM" id="SSF51679">
    <property type="entry name" value="Bacterial luciferase-like"/>
    <property type="match status" value="1"/>
</dbReference>
<accession>A0A6J7M4N3</accession>
<proteinExistence type="predicted"/>
<dbReference type="EMBL" id="CAEZYK010000085">
    <property type="protein sequence ID" value="CAB4730725.1"/>
    <property type="molecule type" value="Genomic_DNA"/>
</dbReference>
<dbReference type="InterPro" id="IPR011251">
    <property type="entry name" value="Luciferase-like_dom"/>
</dbReference>
<dbReference type="Pfam" id="PF00296">
    <property type="entry name" value="Bac_luciferase"/>
    <property type="match status" value="1"/>
</dbReference>
<organism evidence="5">
    <name type="scientific">freshwater metagenome</name>
    <dbReference type="NCBI Taxonomy" id="449393"/>
    <lineage>
        <taxon>unclassified sequences</taxon>
        <taxon>metagenomes</taxon>
        <taxon>ecological metagenomes</taxon>
    </lineage>
</organism>
<protein>
    <submittedName>
        <fullName evidence="5">Unannotated protein</fullName>
    </submittedName>
</protein>
<dbReference type="EMBL" id="CAFBOF010000011">
    <property type="protein sequence ID" value="CAB4974735.1"/>
    <property type="molecule type" value="Genomic_DNA"/>
</dbReference>
<dbReference type="EMBL" id="CAFBMM010000103">
    <property type="protein sequence ID" value="CAB4916590.1"/>
    <property type="molecule type" value="Genomic_DNA"/>
</dbReference>
<dbReference type="PANTHER" id="PTHR43244:SF1">
    <property type="entry name" value="5,10-METHYLENETETRAHYDROMETHANOPTERIN REDUCTASE"/>
    <property type="match status" value="1"/>
</dbReference>
<dbReference type="InterPro" id="IPR019951">
    <property type="entry name" value="F420_OxRdatse_Rv3520c_pred"/>
</dbReference>
<reference evidence="5" key="1">
    <citation type="submission" date="2020-05" db="EMBL/GenBank/DDBJ databases">
        <authorList>
            <person name="Chiriac C."/>
            <person name="Salcher M."/>
            <person name="Ghai R."/>
            <person name="Kavagutti S V."/>
        </authorList>
    </citation>
    <scope>NUCLEOTIDE SEQUENCE</scope>
</reference>
<name>A0A6J7M4N3_9ZZZZ</name>
<gene>
    <name evidence="3" type="ORF">UFOPK2683_01265</name>
    <name evidence="4" type="ORF">UFOPK3605_01445</name>
    <name evidence="5" type="ORF">UFOPK3897_00741</name>
</gene>
<dbReference type="GO" id="GO:0016705">
    <property type="term" value="F:oxidoreductase activity, acting on paired donors, with incorporation or reduction of molecular oxygen"/>
    <property type="evidence" value="ECO:0007669"/>
    <property type="project" value="InterPro"/>
</dbReference>
<dbReference type="CDD" id="cd01097">
    <property type="entry name" value="Tetrahydromethanopterin_reductase"/>
    <property type="match status" value="1"/>
</dbReference>
<dbReference type="Gene3D" id="3.20.20.30">
    <property type="entry name" value="Luciferase-like domain"/>
    <property type="match status" value="1"/>
</dbReference>
<sequence>MRLGINLGYQDWGRGLSSALATAQEADRLGYHSGWTAEAYGTDSVTPLTWLMAHTERMNWGTAIMQMPARTPAMTAMTAATLDLMSDGRFLLGLGLSGPQVVEGWHGQRYGKPLVKTREYVEIVREILRREKPLEYHGEHYDIPFTGEGATGLGKPLKLIVHPKRADLPIYIAAIGPKNVELAAEIADGWLPIFFSPYRLQETYGAALDAGFAKAGGGKDLKSFDIAPTISVLIGDDLETLRGFVKPMAALYIGGMGARGKNFYNDLACRYGFEAEAKEIQDLYLDGKKAEATAAVPDDLVDEIALIGPRERIIDRLDAWKESGITTMILGSSQPEALRLMAELVL</sequence>
<dbReference type="NCBIfam" id="TIGR03559">
    <property type="entry name" value="F420_Rv3520c"/>
    <property type="match status" value="1"/>
</dbReference>
<dbReference type="AlphaFoldDB" id="A0A6J7M4N3"/>
<evidence type="ECO:0000313" key="3">
    <source>
        <dbReference type="EMBL" id="CAB4730725.1"/>
    </source>
</evidence>
<evidence type="ECO:0000313" key="4">
    <source>
        <dbReference type="EMBL" id="CAB4916590.1"/>
    </source>
</evidence>
<feature type="domain" description="Luciferase-like" evidence="2">
    <location>
        <begin position="15"/>
        <end position="326"/>
    </location>
</feature>
<dbReference type="InterPro" id="IPR050564">
    <property type="entry name" value="F420-G6PD/mer"/>
</dbReference>
<dbReference type="PANTHER" id="PTHR43244">
    <property type="match status" value="1"/>
</dbReference>
<evidence type="ECO:0000259" key="2">
    <source>
        <dbReference type="Pfam" id="PF00296"/>
    </source>
</evidence>
<dbReference type="InterPro" id="IPR036661">
    <property type="entry name" value="Luciferase-like_sf"/>
</dbReference>
<evidence type="ECO:0000313" key="5">
    <source>
        <dbReference type="EMBL" id="CAB4974735.1"/>
    </source>
</evidence>
<evidence type="ECO:0000256" key="1">
    <source>
        <dbReference type="ARBA" id="ARBA00023002"/>
    </source>
</evidence>